<feature type="domain" description="Shikimate dehydrogenase substrate binding N-terminal" evidence="4">
    <location>
        <begin position="6"/>
        <end position="88"/>
    </location>
</feature>
<gene>
    <name evidence="5" type="ORF">HNQ88_000824</name>
</gene>
<dbReference type="RefSeq" id="WP_309937319.1">
    <property type="nucleotide sequence ID" value="NZ_AP025305.1"/>
</dbReference>
<comment type="pathway">
    <text evidence="1">Metabolic intermediate biosynthesis; chorismate biosynthesis; chorismate from D-erythrose 4-phosphate and phosphoenolpyruvate: step 4/7.</text>
</comment>
<dbReference type="GO" id="GO:0009423">
    <property type="term" value="P:chorismate biosynthetic process"/>
    <property type="evidence" value="ECO:0007669"/>
    <property type="project" value="TreeGrafter"/>
</dbReference>
<dbReference type="GO" id="GO:0019632">
    <property type="term" value="P:shikimate metabolic process"/>
    <property type="evidence" value="ECO:0007669"/>
    <property type="project" value="TreeGrafter"/>
</dbReference>
<dbReference type="SUPFAM" id="SSF51735">
    <property type="entry name" value="NAD(P)-binding Rossmann-fold domains"/>
    <property type="match status" value="1"/>
</dbReference>
<dbReference type="Gene3D" id="3.40.50.720">
    <property type="entry name" value="NAD(P)-binding Rossmann-like Domain"/>
    <property type="match status" value="1"/>
</dbReference>
<dbReference type="GO" id="GO:0009073">
    <property type="term" value="P:aromatic amino acid family biosynthetic process"/>
    <property type="evidence" value="ECO:0007669"/>
    <property type="project" value="UniProtKB-KW"/>
</dbReference>
<evidence type="ECO:0000313" key="5">
    <source>
        <dbReference type="EMBL" id="MDR6237848.1"/>
    </source>
</evidence>
<dbReference type="EC" id="1.1.1.25" evidence="5"/>
<dbReference type="Proteomes" id="UP001185092">
    <property type="component" value="Unassembled WGS sequence"/>
</dbReference>
<evidence type="ECO:0000256" key="3">
    <source>
        <dbReference type="ARBA" id="ARBA00023141"/>
    </source>
</evidence>
<evidence type="ECO:0000313" key="6">
    <source>
        <dbReference type="Proteomes" id="UP001185092"/>
    </source>
</evidence>
<sequence>MRKFGLIGRKLGHSFSKKYFTEKFEKEGINNAAYELYELEDIDALPELLNRESGLEGLNVTIPYKRDVMKYLDDLDERAERIGAVNVVKITDGKLKGYNSDYYGFRQSLEDWLDHPPNELKAMILGTGGASKAVKVALEDMEMPYQFVSRSHGENQISYQELAENHDLFGDTRLIINTTPLGMYPKVEECPEIPYELLSEHHYLYDLVYNPLETLFMKKGIEKGAKAMNGLPMLELQAEKSWDIWNS</sequence>
<dbReference type="InterPro" id="IPR036291">
    <property type="entry name" value="NAD(P)-bd_dom_sf"/>
</dbReference>
<dbReference type="EMBL" id="JAVDQD010000001">
    <property type="protein sequence ID" value="MDR6237848.1"/>
    <property type="molecule type" value="Genomic_DNA"/>
</dbReference>
<accession>A0AAE3XKU7</accession>
<dbReference type="CDD" id="cd01065">
    <property type="entry name" value="NAD_bind_Shikimate_DH"/>
    <property type="match status" value="1"/>
</dbReference>
<dbReference type="GO" id="GO:0050661">
    <property type="term" value="F:NADP binding"/>
    <property type="evidence" value="ECO:0007669"/>
    <property type="project" value="TreeGrafter"/>
</dbReference>
<proteinExistence type="predicted"/>
<keyword evidence="3" id="KW-0057">Aromatic amino acid biosynthesis</keyword>
<dbReference type="Pfam" id="PF08501">
    <property type="entry name" value="Shikimate_dh_N"/>
    <property type="match status" value="1"/>
</dbReference>
<evidence type="ECO:0000256" key="2">
    <source>
        <dbReference type="ARBA" id="ARBA00023002"/>
    </source>
</evidence>
<dbReference type="AlphaFoldDB" id="A0AAE3XKU7"/>
<organism evidence="5 6">
    <name type="scientific">Aureibacter tunicatorum</name>
    <dbReference type="NCBI Taxonomy" id="866807"/>
    <lineage>
        <taxon>Bacteria</taxon>
        <taxon>Pseudomonadati</taxon>
        <taxon>Bacteroidota</taxon>
        <taxon>Cytophagia</taxon>
        <taxon>Cytophagales</taxon>
        <taxon>Persicobacteraceae</taxon>
        <taxon>Aureibacter</taxon>
    </lineage>
</organism>
<protein>
    <submittedName>
        <fullName evidence="5">Shikimate dehydrogenase</fullName>
        <ecNumber evidence="5">1.1.1.25</ecNumber>
    </submittedName>
</protein>
<name>A0AAE3XKU7_9BACT</name>
<dbReference type="InterPro" id="IPR022893">
    <property type="entry name" value="Shikimate_DH_fam"/>
</dbReference>
<dbReference type="InterPro" id="IPR046346">
    <property type="entry name" value="Aminoacid_DH-like_N_sf"/>
</dbReference>
<keyword evidence="2 5" id="KW-0560">Oxidoreductase</keyword>
<keyword evidence="3" id="KW-0028">Amino-acid biosynthesis</keyword>
<dbReference type="Gene3D" id="3.40.50.10860">
    <property type="entry name" value="Leucine Dehydrogenase, chain A, domain 1"/>
    <property type="match status" value="1"/>
</dbReference>
<dbReference type="SUPFAM" id="SSF53223">
    <property type="entry name" value="Aminoacid dehydrogenase-like, N-terminal domain"/>
    <property type="match status" value="1"/>
</dbReference>
<dbReference type="InterPro" id="IPR013708">
    <property type="entry name" value="Shikimate_DH-bd_N"/>
</dbReference>
<dbReference type="PANTHER" id="PTHR21089">
    <property type="entry name" value="SHIKIMATE DEHYDROGENASE"/>
    <property type="match status" value="1"/>
</dbReference>
<reference evidence="5" key="1">
    <citation type="submission" date="2023-07" db="EMBL/GenBank/DDBJ databases">
        <title>Genomic Encyclopedia of Type Strains, Phase IV (KMG-IV): sequencing the most valuable type-strain genomes for metagenomic binning, comparative biology and taxonomic classification.</title>
        <authorList>
            <person name="Goeker M."/>
        </authorList>
    </citation>
    <scope>NUCLEOTIDE SEQUENCE</scope>
    <source>
        <strain evidence="5">DSM 26174</strain>
    </source>
</reference>
<comment type="caution">
    <text evidence="5">The sequence shown here is derived from an EMBL/GenBank/DDBJ whole genome shotgun (WGS) entry which is preliminary data.</text>
</comment>
<dbReference type="GO" id="GO:0005829">
    <property type="term" value="C:cytosol"/>
    <property type="evidence" value="ECO:0007669"/>
    <property type="project" value="TreeGrafter"/>
</dbReference>
<dbReference type="PANTHER" id="PTHR21089:SF1">
    <property type="entry name" value="BIFUNCTIONAL 3-DEHYDROQUINATE DEHYDRATASE_SHIKIMATE DEHYDROGENASE, CHLOROPLASTIC"/>
    <property type="match status" value="1"/>
</dbReference>
<evidence type="ECO:0000259" key="4">
    <source>
        <dbReference type="Pfam" id="PF08501"/>
    </source>
</evidence>
<dbReference type="GO" id="GO:0004764">
    <property type="term" value="F:shikimate 3-dehydrogenase (NADP+) activity"/>
    <property type="evidence" value="ECO:0007669"/>
    <property type="project" value="UniProtKB-EC"/>
</dbReference>
<evidence type="ECO:0000256" key="1">
    <source>
        <dbReference type="ARBA" id="ARBA00004871"/>
    </source>
</evidence>
<keyword evidence="6" id="KW-1185">Reference proteome</keyword>